<proteinExistence type="predicted"/>
<evidence type="ECO:0000259" key="1">
    <source>
        <dbReference type="Pfam" id="PF09848"/>
    </source>
</evidence>
<keyword evidence="3" id="KW-1185">Reference proteome</keyword>
<dbReference type="Proteomes" id="UP000509414">
    <property type="component" value="Chromosome"/>
</dbReference>
<dbReference type="InterPro" id="IPR018647">
    <property type="entry name" value="SLFN_3-like_DNA/RNA_helicase"/>
</dbReference>
<accession>A0A7H9CMX0</accession>
<evidence type="ECO:0000313" key="2">
    <source>
        <dbReference type="EMBL" id="QLI06159.1"/>
    </source>
</evidence>
<dbReference type="KEGG" id="cinf:CINF_1686"/>
<name>A0A7H9CMX0_9BACT</name>
<organism evidence="2 3">
    <name type="scientific">Candidatus Campylobacter infans</name>
    <dbReference type="NCBI Taxonomy" id="2561898"/>
    <lineage>
        <taxon>Bacteria</taxon>
        <taxon>Pseudomonadati</taxon>
        <taxon>Campylobacterota</taxon>
        <taxon>Epsilonproteobacteria</taxon>
        <taxon>Campylobacterales</taxon>
        <taxon>Campylobacteraceae</taxon>
        <taxon>Campylobacter</taxon>
    </lineage>
</organism>
<dbReference type="EMBL" id="CP049075">
    <property type="protein sequence ID" value="QLI06159.1"/>
    <property type="molecule type" value="Genomic_DNA"/>
</dbReference>
<dbReference type="Pfam" id="PF09848">
    <property type="entry name" value="SLFN-g3_helicase"/>
    <property type="match status" value="1"/>
</dbReference>
<evidence type="ECO:0000313" key="3">
    <source>
        <dbReference type="Proteomes" id="UP000509414"/>
    </source>
</evidence>
<dbReference type="InterPro" id="IPR027417">
    <property type="entry name" value="P-loop_NTPase"/>
</dbReference>
<dbReference type="AlphaFoldDB" id="A0A7H9CMX0"/>
<feature type="domain" description="Schlafen group 3-like DNA/RNA helicase" evidence="1">
    <location>
        <begin position="210"/>
        <end position="383"/>
    </location>
</feature>
<reference evidence="2 3" key="1">
    <citation type="submission" date="2020-02" db="EMBL/GenBank/DDBJ databases">
        <title>Complete genome sequence of the novel Campylobacter species Candidatus Campylobacter infans.</title>
        <authorList>
            <person name="Duim B."/>
            <person name="Zomer A."/>
            <person name="van der Graaf L."/>
            <person name="Wagenaar J."/>
        </authorList>
    </citation>
    <scope>NUCLEOTIDE SEQUENCE [LARGE SCALE GENOMIC DNA]</scope>
    <source>
        <strain evidence="2 3">19S00001</strain>
    </source>
</reference>
<protein>
    <submittedName>
        <fullName evidence="2">DUF2075 domain-containing protein</fullName>
    </submittedName>
</protein>
<dbReference type="RefSeq" id="WP_179975231.1">
    <property type="nucleotide sequence ID" value="NZ_CP049075.1"/>
</dbReference>
<dbReference type="Gene3D" id="3.40.50.300">
    <property type="entry name" value="P-loop containing nucleotide triphosphate hydrolases"/>
    <property type="match status" value="2"/>
</dbReference>
<dbReference type="CDD" id="cd00009">
    <property type="entry name" value="AAA"/>
    <property type="match status" value="1"/>
</dbReference>
<sequence length="492" mass="57978">MAKINLLEFHNLFMSQDISKDEVKQFLEIHKLKEQEFEGLNKLCEIFKDEDIKAFSPHIFENYYINYEIAQIGKEFDILRIGENSVVNIELKSQKDESKILKQLQKNYYYLSFLQKEIYCFTFISETSEFYYFDKNNEKLELINIETILEQIREIKDTETKIDDLFVPSNYLVSPFNNTEAFLKNEYFLTKSQEEIKTKILKAIDDKTAKIFSVEGKAGTGKTLLTYDIAKTLIELGYNIVIVHCAASNEGIDKLRQNDWNITSIRDFKMEQANIYIFDEAHRLFLGQLKDFFKTDNIFIFSHDINQKIDSKNKTGEAEQAVSAIIKSAGKNHYEVSTKIRHNKKPISFIRKFFQLARIQEDEMKGDSYKDISFYYATDNDNARIYVEYLKEQGWEYIYLTAFDGEKLNSVRFDSMQSAHKVIGQEFDNVVVVITPDFCYNNDKRLSYKSISYYNPLQTLFQAVTRTRKKLKFVIINNPEVYKACMEIIHRK</sequence>
<dbReference type="SUPFAM" id="SSF52540">
    <property type="entry name" value="P-loop containing nucleoside triphosphate hydrolases"/>
    <property type="match status" value="1"/>
</dbReference>
<gene>
    <name evidence="2" type="ORF">CINF_1686</name>
</gene>